<protein>
    <recommendedName>
        <fullName evidence="6">MADS-box domain-containing protein</fullName>
    </recommendedName>
</protein>
<dbReference type="GeneID" id="70124438"/>
<dbReference type="PROSITE" id="PS50066">
    <property type="entry name" value="MADS_BOX_2"/>
    <property type="match status" value="1"/>
</dbReference>
<dbReference type="Gene3D" id="3.40.1810.10">
    <property type="entry name" value="Transcription factor, MADS-box"/>
    <property type="match status" value="1"/>
</dbReference>
<dbReference type="RefSeq" id="XP_045962845.1">
    <property type="nucleotide sequence ID" value="XM_046095545.1"/>
</dbReference>
<dbReference type="Proteomes" id="UP000758603">
    <property type="component" value="Unassembled WGS sequence"/>
</dbReference>
<keyword evidence="4" id="KW-0804">Transcription</keyword>
<dbReference type="OrthoDB" id="1898716at2759"/>
<keyword evidence="5" id="KW-0539">Nucleus</keyword>
<dbReference type="GO" id="GO:0045944">
    <property type="term" value="P:positive regulation of transcription by RNA polymerase II"/>
    <property type="evidence" value="ECO:0007669"/>
    <property type="project" value="UniProtKB-ARBA"/>
</dbReference>
<organism evidence="7 8">
    <name type="scientific">Truncatella angustata</name>
    <dbReference type="NCBI Taxonomy" id="152316"/>
    <lineage>
        <taxon>Eukaryota</taxon>
        <taxon>Fungi</taxon>
        <taxon>Dikarya</taxon>
        <taxon>Ascomycota</taxon>
        <taxon>Pezizomycotina</taxon>
        <taxon>Sordariomycetes</taxon>
        <taxon>Xylariomycetidae</taxon>
        <taxon>Amphisphaeriales</taxon>
        <taxon>Sporocadaceae</taxon>
        <taxon>Truncatella</taxon>
    </lineage>
</organism>
<evidence type="ECO:0000256" key="1">
    <source>
        <dbReference type="ARBA" id="ARBA00004123"/>
    </source>
</evidence>
<comment type="subcellular location">
    <subcellularLocation>
        <location evidence="1">Nucleus</location>
    </subcellularLocation>
</comment>
<feature type="domain" description="MADS-box" evidence="6">
    <location>
        <begin position="66"/>
        <end position="92"/>
    </location>
</feature>
<dbReference type="GO" id="GO:0046983">
    <property type="term" value="F:protein dimerization activity"/>
    <property type="evidence" value="ECO:0007669"/>
    <property type="project" value="InterPro"/>
</dbReference>
<dbReference type="SUPFAM" id="SSF55455">
    <property type="entry name" value="SRF-like"/>
    <property type="match status" value="1"/>
</dbReference>
<dbReference type="EMBL" id="JAGPXC010000002">
    <property type="protein sequence ID" value="KAH6658611.1"/>
    <property type="molecule type" value="Genomic_DNA"/>
</dbReference>
<keyword evidence="8" id="KW-1185">Reference proteome</keyword>
<sequence>MYDRQVSCTESSCSYCHDLFSPFATKGHITMFSSHPQCSQSGKAPIPVILNDTLTRQARKKAAAKFSKRRRTLVKRAHDLYRDCDAEVFLVIKKNNKLHVFNSEPSRASWPPSYDSIIKSYPLPNIQTPLTMQVSNAKNGVES</sequence>
<evidence type="ECO:0000256" key="3">
    <source>
        <dbReference type="ARBA" id="ARBA00023125"/>
    </source>
</evidence>
<dbReference type="Pfam" id="PF00319">
    <property type="entry name" value="SRF-TF"/>
    <property type="match status" value="1"/>
</dbReference>
<evidence type="ECO:0000313" key="7">
    <source>
        <dbReference type="EMBL" id="KAH6658611.1"/>
    </source>
</evidence>
<keyword evidence="3" id="KW-0238">DNA-binding</keyword>
<comment type="caution">
    <text evidence="7">The sequence shown here is derived from an EMBL/GenBank/DDBJ whole genome shotgun (WGS) entry which is preliminary data.</text>
</comment>
<evidence type="ECO:0000259" key="6">
    <source>
        <dbReference type="PROSITE" id="PS50066"/>
    </source>
</evidence>
<reference evidence="7" key="1">
    <citation type="journal article" date="2021" name="Nat. Commun.">
        <title>Genetic determinants of endophytism in the Arabidopsis root mycobiome.</title>
        <authorList>
            <person name="Mesny F."/>
            <person name="Miyauchi S."/>
            <person name="Thiergart T."/>
            <person name="Pickel B."/>
            <person name="Atanasova L."/>
            <person name="Karlsson M."/>
            <person name="Huettel B."/>
            <person name="Barry K.W."/>
            <person name="Haridas S."/>
            <person name="Chen C."/>
            <person name="Bauer D."/>
            <person name="Andreopoulos W."/>
            <person name="Pangilinan J."/>
            <person name="LaButti K."/>
            <person name="Riley R."/>
            <person name="Lipzen A."/>
            <person name="Clum A."/>
            <person name="Drula E."/>
            <person name="Henrissat B."/>
            <person name="Kohler A."/>
            <person name="Grigoriev I.V."/>
            <person name="Martin F.M."/>
            <person name="Hacquard S."/>
        </authorList>
    </citation>
    <scope>NUCLEOTIDE SEQUENCE</scope>
    <source>
        <strain evidence="7">MPI-SDFR-AT-0073</strain>
    </source>
</reference>
<name>A0A9P9A2V7_9PEZI</name>
<gene>
    <name evidence="7" type="ORF">BKA67DRAFT_217800</name>
</gene>
<evidence type="ECO:0000256" key="4">
    <source>
        <dbReference type="ARBA" id="ARBA00023163"/>
    </source>
</evidence>
<dbReference type="InterPro" id="IPR036879">
    <property type="entry name" value="TF_MADSbox_sf"/>
</dbReference>
<accession>A0A9P9A2V7</accession>
<evidence type="ECO:0000313" key="8">
    <source>
        <dbReference type="Proteomes" id="UP000758603"/>
    </source>
</evidence>
<dbReference type="AlphaFoldDB" id="A0A9P9A2V7"/>
<evidence type="ECO:0000256" key="5">
    <source>
        <dbReference type="ARBA" id="ARBA00023242"/>
    </source>
</evidence>
<dbReference type="InterPro" id="IPR002100">
    <property type="entry name" value="TF_MADSbox"/>
</dbReference>
<evidence type="ECO:0000256" key="2">
    <source>
        <dbReference type="ARBA" id="ARBA00023015"/>
    </source>
</evidence>
<dbReference type="GO" id="GO:0005634">
    <property type="term" value="C:nucleus"/>
    <property type="evidence" value="ECO:0007669"/>
    <property type="project" value="UniProtKB-SubCell"/>
</dbReference>
<keyword evidence="2" id="KW-0805">Transcription regulation</keyword>
<dbReference type="GO" id="GO:0003677">
    <property type="term" value="F:DNA binding"/>
    <property type="evidence" value="ECO:0007669"/>
    <property type="project" value="UniProtKB-KW"/>
</dbReference>
<proteinExistence type="predicted"/>